<dbReference type="InterPro" id="IPR048821">
    <property type="entry name" value="PDE12-like_N"/>
</dbReference>
<dbReference type="SUPFAM" id="SSF56219">
    <property type="entry name" value="DNase I-like"/>
    <property type="match status" value="1"/>
</dbReference>
<dbReference type="GO" id="GO:0000288">
    <property type="term" value="P:nuclear-transcribed mRNA catabolic process, deadenylation-dependent decay"/>
    <property type="evidence" value="ECO:0007669"/>
    <property type="project" value="TreeGrafter"/>
</dbReference>
<evidence type="ECO:0000259" key="1">
    <source>
        <dbReference type="Pfam" id="PF21171"/>
    </source>
</evidence>
<accession>A0A1V9X040</accession>
<name>A0A1V9X040_9ACAR</name>
<protein>
    <submittedName>
        <fullName evidence="2">Putative 2</fullName>
    </submittedName>
</protein>
<dbReference type="STRING" id="418985.A0A1V9X040"/>
<dbReference type="AlphaFoldDB" id="A0A1V9X040"/>
<dbReference type="PANTHER" id="PTHR12121">
    <property type="entry name" value="CARBON CATABOLITE REPRESSOR PROTEIN 4"/>
    <property type="match status" value="1"/>
</dbReference>
<dbReference type="EMBL" id="MNPL01031069">
    <property type="protein sequence ID" value="OQR66807.1"/>
    <property type="molecule type" value="Genomic_DNA"/>
</dbReference>
<sequence length="382" mass="43407">MTSIRGQGRVAFVKLDDEKERLTISFKYESEYVTDRLFTFNRKQDETIEKSLNRLQAHITTTAMKKFLKKRKSAKKNLSTLECGNNSSEEVGSKATGANGIIVEDVEQDEELFKLKVAVEDLSGTIMEPSTHNREAFRTGHALNIGNTKFLIIVNAPTVVRISLPKVLISGCPVQAYVTLEHANLSDCVFSWWRSSIKDEEINDYGESNVIRDKSTTWLRIYGEVKKVYWPKKEDEGRKIMVYCTPRSGLDAGVEISAISSSSVIPPLDRCQFEDRHQLTATVVADNLLRVVSYNLLANVYANTKYSKNVLFNYCSIHALDFEYRKHLLIKELLGYNGDVLCLQEVDRGMFKHELLPYFTLQGFEGIYAEKRARASEGILTI</sequence>
<dbReference type="InParanoid" id="A0A1V9X040"/>
<dbReference type="InterPro" id="IPR050410">
    <property type="entry name" value="CCR4/nocturin_mRNA_transcr"/>
</dbReference>
<comment type="caution">
    <text evidence="2">The sequence shown here is derived from an EMBL/GenBank/DDBJ whole genome shotgun (WGS) entry which is preliminary data.</text>
</comment>
<dbReference type="FunCoup" id="A0A1V9X040">
    <property type="interactions" value="1938"/>
</dbReference>
<dbReference type="GO" id="GO:0005739">
    <property type="term" value="C:mitochondrion"/>
    <property type="evidence" value="ECO:0007669"/>
    <property type="project" value="TreeGrafter"/>
</dbReference>
<reference evidence="2 3" key="1">
    <citation type="journal article" date="2017" name="Gigascience">
        <title>Draft genome of the honey bee ectoparasitic mite, Tropilaelaps mercedesae, is shaped by the parasitic life history.</title>
        <authorList>
            <person name="Dong X."/>
            <person name="Armstrong S.D."/>
            <person name="Xia D."/>
            <person name="Makepeace B.L."/>
            <person name="Darby A.C."/>
            <person name="Kadowaki T."/>
        </authorList>
    </citation>
    <scope>NUCLEOTIDE SEQUENCE [LARGE SCALE GENOMIC DNA]</scope>
    <source>
        <strain evidence="2">Wuxi-XJTLU</strain>
    </source>
</reference>
<dbReference type="GO" id="GO:0000175">
    <property type="term" value="F:3'-5'-RNA exonuclease activity"/>
    <property type="evidence" value="ECO:0007669"/>
    <property type="project" value="TreeGrafter"/>
</dbReference>
<dbReference type="Gene3D" id="3.60.10.10">
    <property type="entry name" value="Endonuclease/exonuclease/phosphatase"/>
    <property type="match status" value="1"/>
</dbReference>
<proteinExistence type="predicted"/>
<evidence type="ECO:0000313" key="3">
    <source>
        <dbReference type="Proteomes" id="UP000192247"/>
    </source>
</evidence>
<dbReference type="PANTHER" id="PTHR12121:SF37">
    <property type="entry name" value="2',5'-PHOSPHODIESTERASE 12"/>
    <property type="match status" value="1"/>
</dbReference>
<dbReference type="OrthoDB" id="412787at2759"/>
<evidence type="ECO:0000313" key="2">
    <source>
        <dbReference type="EMBL" id="OQR66807.1"/>
    </source>
</evidence>
<gene>
    <name evidence="2" type="ORF">BIW11_02298</name>
</gene>
<dbReference type="InterPro" id="IPR036691">
    <property type="entry name" value="Endo/exonu/phosph_ase_sf"/>
</dbReference>
<organism evidence="2 3">
    <name type="scientific">Tropilaelaps mercedesae</name>
    <dbReference type="NCBI Taxonomy" id="418985"/>
    <lineage>
        <taxon>Eukaryota</taxon>
        <taxon>Metazoa</taxon>
        <taxon>Ecdysozoa</taxon>
        <taxon>Arthropoda</taxon>
        <taxon>Chelicerata</taxon>
        <taxon>Arachnida</taxon>
        <taxon>Acari</taxon>
        <taxon>Parasitiformes</taxon>
        <taxon>Mesostigmata</taxon>
        <taxon>Gamasina</taxon>
        <taxon>Dermanyssoidea</taxon>
        <taxon>Laelapidae</taxon>
        <taxon>Tropilaelaps</taxon>
    </lineage>
</organism>
<dbReference type="Proteomes" id="UP000192247">
    <property type="component" value="Unassembled WGS sequence"/>
</dbReference>
<feature type="domain" description="2',5'-phosphodiesterase 12-like N-terminal" evidence="1">
    <location>
        <begin position="157"/>
        <end position="262"/>
    </location>
</feature>
<keyword evidence="3" id="KW-1185">Reference proteome</keyword>
<dbReference type="Pfam" id="PF21171">
    <property type="entry name" value="PDE12-like_N"/>
    <property type="match status" value="1"/>
</dbReference>